<proteinExistence type="predicted"/>
<evidence type="ECO:0000313" key="1">
    <source>
        <dbReference type="EMBL" id="VAW39656.1"/>
    </source>
</evidence>
<organism evidence="1">
    <name type="scientific">hydrothermal vent metagenome</name>
    <dbReference type="NCBI Taxonomy" id="652676"/>
    <lineage>
        <taxon>unclassified sequences</taxon>
        <taxon>metagenomes</taxon>
        <taxon>ecological metagenomes</taxon>
    </lineage>
</organism>
<accession>A0A3B0W4W6</accession>
<gene>
    <name evidence="1" type="ORF">MNBD_DELTA03-1019</name>
</gene>
<reference evidence="1" key="1">
    <citation type="submission" date="2018-06" db="EMBL/GenBank/DDBJ databases">
        <authorList>
            <person name="Zhirakovskaya E."/>
        </authorList>
    </citation>
    <scope>NUCLEOTIDE SEQUENCE</scope>
</reference>
<sequence length="186" mass="20739">MLKKEDCQVFSSGLRGAEAAFGEEAERYGIPETVFTFAGHSTARDGKAKVVELSDEELGRGNISMEIVSKMMNRSYYEAEKIRKVLQCIFHVVNRGHQIVVVGTIMADDTVKGGTGWAVELAKLFNRPLAVFDQERNAWFIWRHGAWQEDEPRLEFDTIACSGSRNLSDSGREAIKALFAASFGKV</sequence>
<dbReference type="AlphaFoldDB" id="A0A3B0W4W6"/>
<name>A0A3B0W4W6_9ZZZZ</name>
<protein>
    <submittedName>
        <fullName evidence="1">Uncharacterized protein</fullName>
    </submittedName>
</protein>
<dbReference type="EMBL" id="UOEX01000293">
    <property type="protein sequence ID" value="VAW39656.1"/>
    <property type="molecule type" value="Genomic_DNA"/>
</dbReference>